<dbReference type="AlphaFoldDB" id="A0A517WVD6"/>
<gene>
    <name evidence="2" type="ORF">V202x_25880</name>
</gene>
<feature type="coiled-coil region" evidence="1">
    <location>
        <begin position="285"/>
        <end position="312"/>
    </location>
</feature>
<dbReference type="OrthoDB" id="247472at2"/>
<protein>
    <recommendedName>
        <fullName evidence="4">Caspase domain protein</fullName>
    </recommendedName>
</protein>
<keyword evidence="3" id="KW-1185">Reference proteome</keyword>
<reference evidence="2 3" key="1">
    <citation type="submission" date="2019-03" db="EMBL/GenBank/DDBJ databases">
        <title>Deep-cultivation of Planctomycetes and their phenomic and genomic characterization uncovers novel biology.</title>
        <authorList>
            <person name="Wiegand S."/>
            <person name="Jogler M."/>
            <person name="Boedeker C."/>
            <person name="Pinto D."/>
            <person name="Vollmers J."/>
            <person name="Rivas-Marin E."/>
            <person name="Kohn T."/>
            <person name="Peeters S.H."/>
            <person name="Heuer A."/>
            <person name="Rast P."/>
            <person name="Oberbeckmann S."/>
            <person name="Bunk B."/>
            <person name="Jeske O."/>
            <person name="Meyerdierks A."/>
            <person name="Storesund J.E."/>
            <person name="Kallscheuer N."/>
            <person name="Luecker S."/>
            <person name="Lage O.M."/>
            <person name="Pohl T."/>
            <person name="Merkel B.J."/>
            <person name="Hornburger P."/>
            <person name="Mueller R.-W."/>
            <person name="Bruemmer F."/>
            <person name="Labrenz M."/>
            <person name="Spormann A.M."/>
            <person name="Op den Camp H."/>
            <person name="Overmann J."/>
            <person name="Amann R."/>
            <person name="Jetten M.S.M."/>
            <person name="Mascher T."/>
            <person name="Medema M.H."/>
            <person name="Devos D.P."/>
            <person name="Kaster A.-K."/>
            <person name="Ovreas L."/>
            <person name="Rohde M."/>
            <person name="Galperin M.Y."/>
            <person name="Jogler C."/>
        </authorList>
    </citation>
    <scope>NUCLEOTIDE SEQUENCE [LARGE SCALE GENOMIC DNA]</scope>
    <source>
        <strain evidence="2 3">V202</strain>
    </source>
</reference>
<accession>A0A517WVD6</accession>
<evidence type="ECO:0000313" key="2">
    <source>
        <dbReference type="EMBL" id="QDU09216.1"/>
    </source>
</evidence>
<dbReference type="RefSeq" id="WP_145175072.1">
    <property type="nucleotide sequence ID" value="NZ_CP037422.1"/>
</dbReference>
<evidence type="ECO:0008006" key="4">
    <source>
        <dbReference type="Google" id="ProtNLM"/>
    </source>
</evidence>
<dbReference type="Proteomes" id="UP000318384">
    <property type="component" value="Chromosome"/>
</dbReference>
<sequence length="356" mass="40044">MQNRCMYRLLSGIIGTLLLCNFELIRSEAAAPPIENKERILIVVGAAGQEKYEQQFASWVARWKEIASHKRAEVSVIGECIDARCSDLKLLQKELQRETDNITATWLILIGHGTFDGKTARFNLRGPDVTAEQLSALCDPVKHPLAVINCFSASGPFIEALSADKRVIITATKNGHEFYFSRFGGFLAETSTQEQTDLDHDGQVSLLEAYLSACRDTNAYYQQKGELATEHALLDDNADRSGTRGDQYQGLIKIPDQNSNTAILADGHRAHQFILFSTHKVELLSGEQKRKRDELEIQILELKQRKASFSSLNEYYLTLEPLMVQLSQIYRQLDQQKRPVIYDPLVVPANAKKTGK</sequence>
<keyword evidence="1" id="KW-0175">Coiled coil</keyword>
<organism evidence="2 3">
    <name type="scientific">Gimesia aquarii</name>
    <dbReference type="NCBI Taxonomy" id="2527964"/>
    <lineage>
        <taxon>Bacteria</taxon>
        <taxon>Pseudomonadati</taxon>
        <taxon>Planctomycetota</taxon>
        <taxon>Planctomycetia</taxon>
        <taxon>Planctomycetales</taxon>
        <taxon>Planctomycetaceae</taxon>
        <taxon>Gimesia</taxon>
    </lineage>
</organism>
<evidence type="ECO:0000256" key="1">
    <source>
        <dbReference type="SAM" id="Coils"/>
    </source>
</evidence>
<dbReference type="EMBL" id="CP037422">
    <property type="protein sequence ID" value="QDU09216.1"/>
    <property type="molecule type" value="Genomic_DNA"/>
</dbReference>
<evidence type="ECO:0000313" key="3">
    <source>
        <dbReference type="Proteomes" id="UP000318384"/>
    </source>
</evidence>
<name>A0A517WVD6_9PLAN</name>
<proteinExistence type="predicted"/>